<name>A0A2K1P5I1_9BACT</name>
<dbReference type="Gene3D" id="1.10.150.20">
    <property type="entry name" value="5' to 3' exonuclease, C-terminal subdomain"/>
    <property type="match status" value="1"/>
</dbReference>
<dbReference type="GO" id="GO:0106408">
    <property type="term" value="F:diadenylate cyclase activity"/>
    <property type="evidence" value="ECO:0007669"/>
    <property type="project" value="UniProtKB-EC"/>
</dbReference>
<evidence type="ECO:0000256" key="8">
    <source>
        <dbReference type="SAM" id="Coils"/>
    </source>
</evidence>
<reference evidence="10 11" key="1">
    <citation type="submission" date="2013-12" db="EMBL/GenBank/DDBJ databases">
        <title>Comparative genomics of Petrotoga isolates.</title>
        <authorList>
            <person name="Nesbo C.L."/>
            <person name="Charchuk R."/>
            <person name="Chow K."/>
        </authorList>
    </citation>
    <scope>NUCLEOTIDE SEQUENCE [LARGE SCALE GENOMIC DNA]</scope>
    <source>
        <strain evidence="10 11">DSM 13574</strain>
    </source>
</reference>
<dbReference type="OrthoDB" id="41841at2"/>
<dbReference type="InterPro" id="IPR041663">
    <property type="entry name" value="DisA/LigA_HHH"/>
</dbReference>
<evidence type="ECO:0000313" key="11">
    <source>
        <dbReference type="Proteomes" id="UP000236434"/>
    </source>
</evidence>
<dbReference type="NCBIfam" id="NF010009">
    <property type="entry name" value="PRK13482.1"/>
    <property type="match status" value="1"/>
</dbReference>
<evidence type="ECO:0000256" key="5">
    <source>
        <dbReference type="ARBA" id="ARBA00022763"/>
    </source>
</evidence>
<gene>
    <name evidence="10" type="ORF">X929_00940</name>
</gene>
<keyword evidence="4" id="KW-0547">Nucleotide-binding</keyword>
<evidence type="ECO:0000256" key="4">
    <source>
        <dbReference type="ARBA" id="ARBA00022741"/>
    </source>
</evidence>
<dbReference type="SUPFAM" id="SSF143597">
    <property type="entry name" value="YojJ-like"/>
    <property type="match status" value="1"/>
</dbReference>
<comment type="caution">
    <text evidence="10">The sequence shown here is derived from an EMBL/GenBank/DDBJ whole genome shotgun (WGS) entry which is preliminary data.</text>
</comment>
<dbReference type="InterPro" id="IPR010994">
    <property type="entry name" value="RuvA_2-like"/>
</dbReference>
<evidence type="ECO:0000256" key="1">
    <source>
        <dbReference type="ARBA" id="ARBA00000877"/>
    </source>
</evidence>
<dbReference type="SUPFAM" id="SSF47781">
    <property type="entry name" value="RuvA domain 2-like"/>
    <property type="match status" value="1"/>
</dbReference>
<dbReference type="AlphaFoldDB" id="A0A2K1P5I1"/>
<feature type="coiled-coil region" evidence="8">
    <location>
        <begin position="339"/>
        <end position="366"/>
    </location>
</feature>
<dbReference type="InterPro" id="IPR050338">
    <property type="entry name" value="DisA"/>
</dbReference>
<keyword evidence="7" id="KW-0234">DNA repair</keyword>
<dbReference type="InterPro" id="IPR038331">
    <property type="entry name" value="DisA_sf"/>
</dbReference>
<evidence type="ECO:0000256" key="6">
    <source>
        <dbReference type="ARBA" id="ARBA00022840"/>
    </source>
</evidence>
<dbReference type="InterPro" id="IPR036888">
    <property type="entry name" value="DNA_integrity_DisA_N_sf"/>
</dbReference>
<dbReference type="Pfam" id="PF10635">
    <property type="entry name" value="DisA-linker"/>
    <property type="match status" value="1"/>
</dbReference>
<dbReference type="Pfam" id="PF12826">
    <property type="entry name" value="HHH_2"/>
    <property type="match status" value="1"/>
</dbReference>
<evidence type="ECO:0000256" key="7">
    <source>
        <dbReference type="ARBA" id="ARBA00023204"/>
    </source>
</evidence>
<protein>
    <submittedName>
        <fullName evidence="10">DNA-binding protein</fullName>
    </submittedName>
</protein>
<dbReference type="PANTHER" id="PTHR34185:SF3">
    <property type="entry name" value="DNA INTEGRITY SCANNING PROTEIN DISA"/>
    <property type="match status" value="1"/>
</dbReference>
<dbReference type="Gene3D" id="1.20.1260.110">
    <property type="entry name" value="DNA integrity scanning linker region"/>
    <property type="match status" value="1"/>
</dbReference>
<proteinExistence type="predicted"/>
<feature type="domain" description="DAC" evidence="9">
    <location>
        <begin position="2"/>
        <end position="143"/>
    </location>
</feature>
<comment type="catalytic activity">
    <reaction evidence="1">
        <text>2 ATP = 3',3'-c-di-AMP + 2 diphosphate</text>
        <dbReference type="Rhea" id="RHEA:35655"/>
        <dbReference type="ChEBI" id="CHEBI:30616"/>
        <dbReference type="ChEBI" id="CHEBI:33019"/>
        <dbReference type="ChEBI" id="CHEBI:71500"/>
        <dbReference type="EC" id="2.7.7.85"/>
    </reaction>
</comment>
<dbReference type="InterPro" id="IPR003390">
    <property type="entry name" value="DNA_integrity_scan_DisA_N"/>
</dbReference>
<keyword evidence="10" id="KW-0238">DNA-binding</keyword>
<evidence type="ECO:0000313" key="10">
    <source>
        <dbReference type="EMBL" id="PNR97967.1"/>
    </source>
</evidence>
<accession>A0A2K1P5I1</accession>
<dbReference type="GO" id="GO:0003677">
    <property type="term" value="F:DNA binding"/>
    <property type="evidence" value="ECO:0007669"/>
    <property type="project" value="UniProtKB-KW"/>
</dbReference>
<dbReference type="RefSeq" id="WP_103066193.1">
    <property type="nucleotide sequence ID" value="NZ_AZRL01000003.1"/>
</dbReference>
<sequence length="378" mass="42959">MNEKLERIFDLLAPGKPIRKGIDRIMEANLGALLFFCSQPEKYLKEGLIHLGFRLDSDFLPEKIYELSKMDGAIVLNYDGTKILAANTQLNPDKNIPSSETGMRHKTAEKVSIQTGDLTVAVSKRRNIVSVYYNKIKYELLPENVLFARLNQEITIAQRYRQNFMNLLDYLNIEEARGNVSLSDVVEILSKGLLTIKIVQKAEKYLLELGEIAGSAKLEYEEILRTIPKDVGAVIMDYSSENLKYQKPEDATDIFKELDVNDLVDPFTIAKTLGYIDVSSEDDLEETTLTSRGYRILYSTRLPTTAVKKVVESFKNLQELMNATFEELTNVSGIGKRRAEIILGALNKKKREKEELEQESPQVIINNDKEEANYRVSS</sequence>
<dbReference type="Gene3D" id="3.40.1700.10">
    <property type="entry name" value="DNA integrity scanning protein, DisA, N-terminal domain"/>
    <property type="match status" value="1"/>
</dbReference>
<keyword evidence="5" id="KW-0227">DNA damage</keyword>
<keyword evidence="6" id="KW-0067">ATP-binding</keyword>
<organism evidence="10 11">
    <name type="scientific">Petrotoga olearia DSM 13574</name>
    <dbReference type="NCBI Taxonomy" id="1122955"/>
    <lineage>
        <taxon>Bacteria</taxon>
        <taxon>Thermotogati</taxon>
        <taxon>Thermotogota</taxon>
        <taxon>Thermotogae</taxon>
        <taxon>Petrotogales</taxon>
        <taxon>Petrotogaceae</taxon>
        <taxon>Petrotoga</taxon>
    </lineage>
</organism>
<dbReference type="PANTHER" id="PTHR34185">
    <property type="entry name" value="DIADENYLATE CYCLASE"/>
    <property type="match status" value="1"/>
</dbReference>
<dbReference type="Pfam" id="PF02457">
    <property type="entry name" value="DAC"/>
    <property type="match status" value="1"/>
</dbReference>
<keyword evidence="8" id="KW-0175">Coiled coil</keyword>
<dbReference type="GO" id="GO:0004016">
    <property type="term" value="F:adenylate cyclase activity"/>
    <property type="evidence" value="ECO:0007669"/>
    <property type="project" value="TreeGrafter"/>
</dbReference>
<evidence type="ECO:0000256" key="2">
    <source>
        <dbReference type="ARBA" id="ARBA00022679"/>
    </source>
</evidence>
<dbReference type="InterPro" id="IPR018906">
    <property type="entry name" value="DNA_integrity_scan_DisA_link"/>
</dbReference>
<dbReference type="GO" id="GO:0006281">
    <property type="term" value="P:DNA repair"/>
    <property type="evidence" value="ECO:0007669"/>
    <property type="project" value="UniProtKB-KW"/>
</dbReference>
<dbReference type="Proteomes" id="UP000236434">
    <property type="component" value="Unassembled WGS sequence"/>
</dbReference>
<dbReference type="EMBL" id="AZRL01000003">
    <property type="protein sequence ID" value="PNR97967.1"/>
    <property type="molecule type" value="Genomic_DNA"/>
</dbReference>
<evidence type="ECO:0000256" key="3">
    <source>
        <dbReference type="ARBA" id="ARBA00022695"/>
    </source>
</evidence>
<dbReference type="GO" id="GO:0005524">
    <property type="term" value="F:ATP binding"/>
    <property type="evidence" value="ECO:0007669"/>
    <property type="project" value="UniProtKB-KW"/>
</dbReference>
<keyword evidence="3" id="KW-0548">Nucleotidyltransferase</keyword>
<keyword evidence="2" id="KW-0808">Transferase</keyword>
<dbReference type="PROSITE" id="PS51794">
    <property type="entry name" value="DAC"/>
    <property type="match status" value="1"/>
</dbReference>
<evidence type="ECO:0000259" key="9">
    <source>
        <dbReference type="PROSITE" id="PS51794"/>
    </source>
</evidence>